<dbReference type="GO" id="GO:0047196">
    <property type="term" value="F:long-chain-alcohol O-fatty-acyltransferase activity"/>
    <property type="evidence" value="ECO:0007669"/>
    <property type="project" value="UniProtKB-EC"/>
</dbReference>
<evidence type="ECO:0000256" key="2">
    <source>
        <dbReference type="ARBA" id="ARBA00004586"/>
    </source>
</evidence>
<dbReference type="AlphaFoldDB" id="A0A835LMV5"/>
<comment type="subcellular location">
    <subcellularLocation>
        <location evidence="1">Cell membrane</location>
        <topology evidence="1">Single-pass membrane protein</topology>
    </subcellularLocation>
    <subcellularLocation>
        <location evidence="2">Endoplasmic reticulum membrane</location>
    </subcellularLocation>
</comment>
<comment type="caution">
    <text evidence="14">The sequence shown here is derived from an EMBL/GenBank/DDBJ whole genome shotgun (WGS) entry which is preliminary data.</text>
</comment>
<keyword evidence="15" id="KW-1185">Reference proteome</keyword>
<keyword evidence="5" id="KW-0808">Transferase</keyword>
<name>A0A835LMV5_9MAGN</name>
<keyword evidence="11" id="KW-0812">Transmembrane</keyword>
<evidence type="ECO:0000256" key="8">
    <source>
        <dbReference type="ARBA" id="ARBA00024360"/>
    </source>
</evidence>
<dbReference type="GO" id="GO:0004144">
    <property type="term" value="F:diacylglycerol O-acyltransferase activity"/>
    <property type="evidence" value="ECO:0007669"/>
    <property type="project" value="UniProtKB-EC"/>
</dbReference>
<gene>
    <name evidence="14" type="ORF">IFM89_013070</name>
</gene>
<evidence type="ECO:0000256" key="4">
    <source>
        <dbReference type="ARBA" id="ARBA00005189"/>
    </source>
</evidence>
<feature type="domain" description="O-acyltransferase WSD1 C-terminal" evidence="13">
    <location>
        <begin position="283"/>
        <end position="427"/>
    </location>
</feature>
<feature type="transmembrane region" description="Helical" evidence="11">
    <location>
        <begin position="139"/>
        <end position="157"/>
    </location>
</feature>
<dbReference type="Pfam" id="PF06974">
    <property type="entry name" value="WS_DGAT_C"/>
    <property type="match status" value="1"/>
</dbReference>
<evidence type="ECO:0000259" key="13">
    <source>
        <dbReference type="Pfam" id="PF06974"/>
    </source>
</evidence>
<dbReference type="GO" id="GO:0019432">
    <property type="term" value="P:triglyceride biosynthetic process"/>
    <property type="evidence" value="ECO:0007669"/>
    <property type="project" value="UniProtKB-UniPathway"/>
</dbReference>
<dbReference type="InterPro" id="IPR009721">
    <property type="entry name" value="O-acyltransferase_WSD1_C"/>
</dbReference>
<reference evidence="14 15" key="1">
    <citation type="submission" date="2020-10" db="EMBL/GenBank/DDBJ databases">
        <title>The Coptis chinensis genome and diversification of protoberbering-type alkaloids.</title>
        <authorList>
            <person name="Wang B."/>
            <person name="Shu S."/>
            <person name="Song C."/>
            <person name="Liu Y."/>
        </authorList>
    </citation>
    <scope>NUCLEOTIDE SEQUENCE [LARGE SCALE GENOMIC DNA]</scope>
    <source>
        <strain evidence="14">HL-2020</strain>
        <tissue evidence="14">Leaf</tissue>
    </source>
</reference>
<evidence type="ECO:0000256" key="6">
    <source>
        <dbReference type="ARBA" id="ARBA00022824"/>
    </source>
</evidence>
<sequence length="435" mass="48940">MPVVDVARVPNVHHKSEKQGEQIMKWVPTLVNLDKHIHIPDVDQNMESPDKFVEDYISNLTKTTMDMSGPLWDLHLLNVTITNAEAVGVFRIHHSLGDGVSLMSLLLACTRQTSNPNALPSIPRKNVVIRKKPNRLWRLLKAIWMMWVIFQLMWNTFMDMVVFMCTSIFLKDTETPFKGAPGVELTPKRIVHRTVSLDDIKLVKNAMNMTINDVVLGVTAAGLSRYLNRRYGEGKKDKGSTQKKNNLRKYIRLRATLLVNIRPSVGIQALADMMDKGKSDAKWGNWMGYVLLPFNIGLRDDPLDYVREAKAIIDRKKLSLEAIYTFSCGSFIVNSLGTKAASALSNKILANTTMSFSNIVGPLEEISFYGHPMVYLAPSVYGHPHGLTIHLQSYLDKMTIVLTVDEKCVPDPHQLCDDLEESLKLIKGTILAGRS</sequence>
<keyword evidence="11" id="KW-1133">Transmembrane helix</keyword>
<evidence type="ECO:0000259" key="12">
    <source>
        <dbReference type="Pfam" id="PF03007"/>
    </source>
</evidence>
<keyword evidence="11" id="KW-0472">Membrane</keyword>
<evidence type="ECO:0000313" key="14">
    <source>
        <dbReference type="EMBL" id="KAF9600835.1"/>
    </source>
</evidence>
<evidence type="ECO:0000256" key="9">
    <source>
        <dbReference type="ARBA" id="ARBA00047604"/>
    </source>
</evidence>
<evidence type="ECO:0000256" key="7">
    <source>
        <dbReference type="ARBA" id="ARBA00023315"/>
    </source>
</evidence>
<evidence type="ECO:0000256" key="10">
    <source>
        <dbReference type="ARBA" id="ARBA00048109"/>
    </source>
</evidence>
<dbReference type="OrthoDB" id="619536at2759"/>
<dbReference type="Proteomes" id="UP000631114">
    <property type="component" value="Unassembled WGS sequence"/>
</dbReference>
<comment type="catalytic activity">
    <reaction evidence="10">
        <text>an acyl-CoA + a 1,2-diacyl-sn-glycerol = a triacyl-sn-glycerol + CoA</text>
        <dbReference type="Rhea" id="RHEA:10868"/>
        <dbReference type="ChEBI" id="CHEBI:17815"/>
        <dbReference type="ChEBI" id="CHEBI:57287"/>
        <dbReference type="ChEBI" id="CHEBI:58342"/>
        <dbReference type="ChEBI" id="CHEBI:64615"/>
        <dbReference type="EC" id="2.3.1.20"/>
    </reaction>
</comment>
<dbReference type="PANTHER" id="PTHR31650:SF1">
    <property type="entry name" value="WAX ESTER SYNTHASE_DIACYLGLYCEROL ACYLTRANSFERASE 4-RELATED"/>
    <property type="match status" value="1"/>
</dbReference>
<evidence type="ECO:0000256" key="3">
    <source>
        <dbReference type="ARBA" id="ARBA00004771"/>
    </source>
</evidence>
<dbReference type="InterPro" id="IPR004255">
    <property type="entry name" value="O-acyltransferase_WSD1_N"/>
</dbReference>
<comment type="catalytic activity">
    <reaction evidence="9">
        <text>a long chain fatty alcohol + a fatty acyl-CoA = a long-chain alcohol wax ester + CoA</text>
        <dbReference type="Rhea" id="RHEA:38443"/>
        <dbReference type="ChEBI" id="CHEBI:17135"/>
        <dbReference type="ChEBI" id="CHEBI:57287"/>
        <dbReference type="ChEBI" id="CHEBI:77636"/>
        <dbReference type="ChEBI" id="CHEBI:235323"/>
        <dbReference type="EC" id="2.3.1.75"/>
    </reaction>
</comment>
<evidence type="ECO:0000256" key="11">
    <source>
        <dbReference type="SAM" id="Phobius"/>
    </source>
</evidence>
<evidence type="ECO:0000256" key="1">
    <source>
        <dbReference type="ARBA" id="ARBA00004162"/>
    </source>
</evidence>
<dbReference type="PANTHER" id="PTHR31650">
    <property type="entry name" value="O-ACYLTRANSFERASE (WSD1-LIKE) FAMILY PROTEIN"/>
    <property type="match status" value="1"/>
</dbReference>
<dbReference type="GO" id="GO:0005886">
    <property type="term" value="C:plasma membrane"/>
    <property type="evidence" value="ECO:0007669"/>
    <property type="project" value="UniProtKB-SubCell"/>
</dbReference>
<keyword evidence="7" id="KW-0012">Acyltransferase</keyword>
<evidence type="ECO:0000313" key="15">
    <source>
        <dbReference type="Proteomes" id="UP000631114"/>
    </source>
</evidence>
<keyword evidence="6" id="KW-0256">Endoplasmic reticulum</keyword>
<evidence type="ECO:0008006" key="16">
    <source>
        <dbReference type="Google" id="ProtNLM"/>
    </source>
</evidence>
<comment type="pathway">
    <text evidence="4">Lipid metabolism.</text>
</comment>
<comment type="similarity">
    <text evidence="8">In the N-terminal section; belongs to the long-chain O-acyltransferase family.</text>
</comment>
<evidence type="ECO:0000256" key="5">
    <source>
        <dbReference type="ARBA" id="ARBA00022679"/>
    </source>
</evidence>
<organism evidence="14 15">
    <name type="scientific">Coptis chinensis</name>
    <dbReference type="NCBI Taxonomy" id="261450"/>
    <lineage>
        <taxon>Eukaryota</taxon>
        <taxon>Viridiplantae</taxon>
        <taxon>Streptophyta</taxon>
        <taxon>Embryophyta</taxon>
        <taxon>Tracheophyta</taxon>
        <taxon>Spermatophyta</taxon>
        <taxon>Magnoliopsida</taxon>
        <taxon>Ranunculales</taxon>
        <taxon>Ranunculaceae</taxon>
        <taxon>Coptidoideae</taxon>
        <taxon>Coptis</taxon>
    </lineage>
</organism>
<dbReference type="Pfam" id="PF03007">
    <property type="entry name" value="WS_DGAT_cat"/>
    <property type="match status" value="1"/>
</dbReference>
<feature type="domain" description="O-acyltransferase WSD1-like N-terminal" evidence="12">
    <location>
        <begin position="26"/>
        <end position="215"/>
    </location>
</feature>
<accession>A0A835LMV5</accession>
<protein>
    <recommendedName>
        <fullName evidence="16">Diacylglycerol O-acyltransferase</fullName>
    </recommendedName>
</protein>
<dbReference type="EMBL" id="JADFTS010000006">
    <property type="protein sequence ID" value="KAF9600835.1"/>
    <property type="molecule type" value="Genomic_DNA"/>
</dbReference>
<proteinExistence type="inferred from homology"/>
<dbReference type="UniPathway" id="UPA00282"/>
<dbReference type="GO" id="GO:0005789">
    <property type="term" value="C:endoplasmic reticulum membrane"/>
    <property type="evidence" value="ECO:0007669"/>
    <property type="project" value="UniProtKB-SubCell"/>
</dbReference>
<dbReference type="InterPro" id="IPR045034">
    <property type="entry name" value="O-acyltransferase_WSD1-like"/>
</dbReference>
<comment type="pathway">
    <text evidence="3">Glycerolipid metabolism; triacylglycerol biosynthesis.</text>
</comment>